<dbReference type="RefSeq" id="WP_205143849.1">
    <property type="nucleotide sequence ID" value="NZ_JAFBDN010000012.1"/>
</dbReference>
<keyword evidence="1" id="KW-0489">Methyltransferase</keyword>
<sequence>MNNKQLKKLKRQFTVPSTLQESSTYITKLKFYLTIFNDIGPIKYLINQILLADNMLSNGRTPQPLPPLLLPDNIQDTIVYYINNNYALGDPTGDALWDKMTNNLPALDALLRDYRDYLAAHYGVWAYINSAFINDLAQFLNNQPVLEIMAGNGLISASLMQKKPHQLVYTTDDTTWKSENNTGRHPFTPIEPLDALSAIKKYGHHVKYIIMAWSPDGIPIDVAVLNLIRQSYPHLQLIVIGEKNGATNSSEFWQIAKLKEPFVLNQNYKTFDLIDERVYLVK</sequence>
<name>A0ABT0VJQ7_9LACO</name>
<organism evidence="1 2">
    <name type="scientific">Periweissella beninensis</name>
    <dbReference type="NCBI Taxonomy" id="504936"/>
    <lineage>
        <taxon>Bacteria</taxon>
        <taxon>Bacillati</taxon>
        <taxon>Bacillota</taxon>
        <taxon>Bacilli</taxon>
        <taxon>Lactobacillales</taxon>
        <taxon>Lactobacillaceae</taxon>
        <taxon>Periweissella</taxon>
    </lineage>
</organism>
<dbReference type="EMBL" id="JAGMVS010000070">
    <property type="protein sequence ID" value="MCM2437870.1"/>
    <property type="molecule type" value="Genomic_DNA"/>
</dbReference>
<dbReference type="GO" id="GO:0008168">
    <property type="term" value="F:methyltransferase activity"/>
    <property type="evidence" value="ECO:0007669"/>
    <property type="project" value="UniProtKB-KW"/>
</dbReference>
<protein>
    <submittedName>
        <fullName evidence="1">SAM-dependent methyltransferase</fullName>
    </submittedName>
</protein>
<dbReference type="Proteomes" id="UP001057481">
    <property type="component" value="Unassembled WGS sequence"/>
</dbReference>
<accession>A0ABT0VJQ7</accession>
<evidence type="ECO:0000313" key="1">
    <source>
        <dbReference type="EMBL" id="MCM2437870.1"/>
    </source>
</evidence>
<dbReference type="GO" id="GO:0032259">
    <property type="term" value="P:methylation"/>
    <property type="evidence" value="ECO:0007669"/>
    <property type="project" value="UniProtKB-KW"/>
</dbReference>
<gene>
    <name evidence="1" type="ORF">KAK10_08110</name>
</gene>
<reference evidence="1" key="1">
    <citation type="submission" date="2021-04" db="EMBL/GenBank/DDBJ databases">
        <title>Taxonomic assessment of Weissella genus.</title>
        <authorList>
            <person name="Fanelli F."/>
            <person name="Chieffi D."/>
            <person name="Dell'Aquila A."/>
            <person name="Gyu-Sung C."/>
            <person name="Franz C.M.A.P."/>
            <person name="Fusco V."/>
        </authorList>
    </citation>
    <scope>NUCLEOTIDE SEQUENCE</scope>
    <source>
        <strain evidence="1">LMG 25373</strain>
    </source>
</reference>
<keyword evidence="2" id="KW-1185">Reference proteome</keyword>
<keyword evidence="1" id="KW-0808">Transferase</keyword>
<evidence type="ECO:0000313" key="2">
    <source>
        <dbReference type="Proteomes" id="UP001057481"/>
    </source>
</evidence>
<proteinExistence type="predicted"/>
<comment type="caution">
    <text evidence="1">The sequence shown here is derived from an EMBL/GenBank/DDBJ whole genome shotgun (WGS) entry which is preliminary data.</text>
</comment>